<dbReference type="OrthoDB" id="430679at2759"/>
<dbReference type="SUPFAM" id="SSF109604">
    <property type="entry name" value="HD-domain/PDEase-like"/>
    <property type="match status" value="1"/>
</dbReference>
<dbReference type="CDD" id="cd05399">
    <property type="entry name" value="NT_Rel-Spo_like"/>
    <property type="match status" value="1"/>
</dbReference>
<evidence type="ECO:0000313" key="8">
    <source>
        <dbReference type="EMBL" id="ONK75081.1"/>
    </source>
</evidence>
<evidence type="ECO:0000259" key="7">
    <source>
        <dbReference type="PROSITE" id="PS51831"/>
    </source>
</evidence>
<keyword evidence="3" id="KW-0346">Stress response</keyword>
<dbReference type="EC" id="2.7.6.5" evidence="2"/>
<keyword evidence="4" id="KW-0547">Nucleotide-binding</keyword>
<evidence type="ECO:0000256" key="4">
    <source>
        <dbReference type="ARBA" id="ARBA00023134"/>
    </source>
</evidence>
<comment type="function">
    <text evidence="5">Probable ppGpp (guanosine 3'-diphosphate 5'-diphosphate) synthetase that may be involved in a rapid plant ppGpp-mediated response to pathogens and other stresses.</text>
</comment>
<dbReference type="PROSITE" id="PS50889">
    <property type="entry name" value="S4"/>
    <property type="match status" value="1"/>
</dbReference>
<dbReference type="GO" id="GO:0005525">
    <property type="term" value="F:GTP binding"/>
    <property type="evidence" value="ECO:0007669"/>
    <property type="project" value="UniProtKB-KW"/>
</dbReference>
<dbReference type="InterPro" id="IPR003607">
    <property type="entry name" value="HD/PDEase_dom"/>
</dbReference>
<dbReference type="AlphaFoldDB" id="A0A5P1FEL9"/>
<dbReference type="PANTHER" id="PTHR21262:SF0">
    <property type="entry name" value="GTP DIPHOSPHOKINASE RSH3, CHLOROPLASTIC-RELATED"/>
    <property type="match status" value="1"/>
</dbReference>
<dbReference type="SMART" id="SM00471">
    <property type="entry name" value="HDc"/>
    <property type="match status" value="1"/>
</dbReference>
<dbReference type="PROSITE" id="PS51831">
    <property type="entry name" value="HD"/>
    <property type="match status" value="1"/>
</dbReference>
<dbReference type="EMBL" id="CM007383">
    <property type="protein sequence ID" value="ONK75081.1"/>
    <property type="molecule type" value="Genomic_DNA"/>
</dbReference>
<evidence type="ECO:0000256" key="6">
    <source>
        <dbReference type="PROSITE-ProRule" id="PRU00182"/>
    </source>
</evidence>
<comment type="similarity">
    <text evidence="1">Belongs to the RelA/SpoT family.</text>
</comment>
<dbReference type="Gramene" id="ONK75081">
    <property type="protein sequence ID" value="ONK75081"/>
    <property type="gene ID" value="A4U43_C03F13120"/>
</dbReference>
<dbReference type="FunFam" id="1.10.3210.10:FF:000001">
    <property type="entry name" value="GTP pyrophosphokinase RelA"/>
    <property type="match status" value="1"/>
</dbReference>
<evidence type="ECO:0000256" key="2">
    <source>
        <dbReference type="ARBA" id="ARBA00013251"/>
    </source>
</evidence>
<accession>A0A5P1FEL9</accession>
<dbReference type="SMART" id="SM00954">
    <property type="entry name" value="RelA_SpoT"/>
    <property type="match status" value="1"/>
</dbReference>
<reference evidence="9" key="1">
    <citation type="journal article" date="2017" name="Nat. Commun.">
        <title>The asparagus genome sheds light on the origin and evolution of a young Y chromosome.</title>
        <authorList>
            <person name="Harkess A."/>
            <person name="Zhou J."/>
            <person name="Xu C."/>
            <person name="Bowers J.E."/>
            <person name="Van der Hulst R."/>
            <person name="Ayyampalayam S."/>
            <person name="Mercati F."/>
            <person name="Riccardi P."/>
            <person name="McKain M.R."/>
            <person name="Kakrana A."/>
            <person name="Tang H."/>
            <person name="Ray J."/>
            <person name="Groenendijk J."/>
            <person name="Arikit S."/>
            <person name="Mathioni S.M."/>
            <person name="Nakano M."/>
            <person name="Shan H."/>
            <person name="Telgmann-Rauber A."/>
            <person name="Kanno A."/>
            <person name="Yue Z."/>
            <person name="Chen H."/>
            <person name="Li W."/>
            <person name="Chen Y."/>
            <person name="Xu X."/>
            <person name="Zhang Y."/>
            <person name="Luo S."/>
            <person name="Chen H."/>
            <person name="Gao J."/>
            <person name="Mao Z."/>
            <person name="Pires J.C."/>
            <person name="Luo M."/>
            <person name="Kudrna D."/>
            <person name="Wing R.A."/>
            <person name="Meyers B.C."/>
            <person name="Yi K."/>
            <person name="Kong H."/>
            <person name="Lavrijsen P."/>
            <person name="Sunseri F."/>
            <person name="Falavigna A."/>
            <person name="Ye Y."/>
            <person name="Leebens-Mack J.H."/>
            <person name="Chen G."/>
        </authorList>
    </citation>
    <scope>NUCLEOTIDE SEQUENCE [LARGE SCALE GENOMIC DNA]</scope>
    <source>
        <strain evidence="9">cv. DH0086</strain>
    </source>
</reference>
<dbReference type="SUPFAM" id="SSF81301">
    <property type="entry name" value="Nucleotidyltransferase"/>
    <property type="match status" value="1"/>
</dbReference>
<dbReference type="Pfam" id="PF13328">
    <property type="entry name" value="HD_4"/>
    <property type="match status" value="1"/>
</dbReference>
<organism evidence="8 9">
    <name type="scientific">Asparagus officinalis</name>
    <name type="common">Garden asparagus</name>
    <dbReference type="NCBI Taxonomy" id="4686"/>
    <lineage>
        <taxon>Eukaryota</taxon>
        <taxon>Viridiplantae</taxon>
        <taxon>Streptophyta</taxon>
        <taxon>Embryophyta</taxon>
        <taxon>Tracheophyta</taxon>
        <taxon>Spermatophyta</taxon>
        <taxon>Magnoliopsida</taxon>
        <taxon>Liliopsida</taxon>
        <taxon>Asparagales</taxon>
        <taxon>Asparagaceae</taxon>
        <taxon>Asparagoideae</taxon>
        <taxon>Asparagus</taxon>
    </lineage>
</organism>
<dbReference type="Gene3D" id="3.30.460.10">
    <property type="entry name" value="Beta Polymerase, domain 2"/>
    <property type="match status" value="1"/>
</dbReference>
<dbReference type="GO" id="GO:0009507">
    <property type="term" value="C:chloroplast"/>
    <property type="evidence" value="ECO:0007669"/>
    <property type="project" value="TreeGrafter"/>
</dbReference>
<evidence type="ECO:0000256" key="5">
    <source>
        <dbReference type="ARBA" id="ARBA00056217"/>
    </source>
</evidence>
<dbReference type="PANTHER" id="PTHR21262">
    <property type="entry name" value="GUANOSINE-3',5'-BIS DIPHOSPHATE 3'-PYROPHOSPHOHYDROLASE"/>
    <property type="match status" value="1"/>
</dbReference>
<sequence>MSVPAIALPSTAYGSLCDHDPHPNAKSIAGGLSRLFSSSPCSPSSRHNPPSTVSFGGDDTAADLTLTSSFSYSCSPSRSFSTSSFGVSAGKDRVFRSFIASALGSCYDYEGGIEVEELGFDFGGSCVEPYVRELLVGAQSRHKVFNEEFVVRAFYEAEKAHRGQMRASGDPYLQHCVETALLLAKIGANVTVVAAGLLHDTLDDSYMDYDYIHRRFGAGLADLVKGVSKLSQLSKLARENNTASKTVEADRLHTIFLAMADARAVLVKLADRLHNMMTLEALPMVKQQRFAKETLEVFAPLANRLGISCWKEKLEDLCFKYLYPEHHKMLSSKLLRFFDEAMIASAIEKLERALKRAGISYHVLYGRHKSLYSIHSKMVKKNLTMDEIYDIHGLRLIMEKEEDCYLALDIVHQLWPKLLGRVKDYIAHPKFNGYQSLHTVVASEDTIPLEVQIRTKEMHLQAECGFAAHWRYKEGDCQHSSFVLQMVEWARWVVTWQCETMNADRPFSYGDSGSITPFCPFPSHLNEYPYSSIPWCDYGGPIFVILLENEKMSVQEFAPNSTIMDLLERIGRGSPRWSNNNFPMKEELRPRLNHQPVNDPSQKLRMGDVVELSPSIPNESLTEYREEIQRMYDRDLSVSSWGRRRR</sequence>
<keyword evidence="6" id="KW-0694">RNA-binding</keyword>
<dbReference type="Gene3D" id="1.10.3210.10">
    <property type="entry name" value="Hypothetical protein af1432"/>
    <property type="match status" value="1"/>
</dbReference>
<keyword evidence="4" id="KW-0342">GTP-binding</keyword>
<dbReference type="GO" id="GO:0008728">
    <property type="term" value="F:GTP diphosphokinase activity"/>
    <property type="evidence" value="ECO:0007669"/>
    <property type="project" value="UniProtKB-EC"/>
</dbReference>
<dbReference type="InterPro" id="IPR006674">
    <property type="entry name" value="HD_domain"/>
</dbReference>
<protein>
    <recommendedName>
        <fullName evidence="2">GTP diphosphokinase</fullName>
        <ecNumber evidence="2">2.7.6.5</ecNumber>
    </recommendedName>
</protein>
<evidence type="ECO:0000313" key="9">
    <source>
        <dbReference type="Proteomes" id="UP000243459"/>
    </source>
</evidence>
<dbReference type="FunFam" id="3.30.460.10:FF:000001">
    <property type="entry name" value="GTP pyrophosphokinase RelA"/>
    <property type="match status" value="1"/>
</dbReference>
<evidence type="ECO:0000256" key="3">
    <source>
        <dbReference type="ARBA" id="ARBA00023016"/>
    </source>
</evidence>
<dbReference type="GO" id="GO:0015969">
    <property type="term" value="P:guanosine tetraphosphate metabolic process"/>
    <property type="evidence" value="ECO:0007669"/>
    <property type="project" value="InterPro"/>
</dbReference>
<dbReference type="CDD" id="cd00077">
    <property type="entry name" value="HDc"/>
    <property type="match status" value="1"/>
</dbReference>
<gene>
    <name evidence="8" type="ORF">A4U43_C03F13120</name>
</gene>
<dbReference type="Proteomes" id="UP000243459">
    <property type="component" value="Chromosome 3"/>
</dbReference>
<dbReference type="Pfam" id="PF04607">
    <property type="entry name" value="RelA_SpoT"/>
    <property type="match status" value="1"/>
</dbReference>
<feature type="domain" description="HD" evidence="7">
    <location>
        <begin position="172"/>
        <end position="276"/>
    </location>
</feature>
<name>A0A5P1FEL9_ASPOF</name>
<dbReference type="GO" id="GO:0003723">
    <property type="term" value="F:RNA binding"/>
    <property type="evidence" value="ECO:0007669"/>
    <property type="project" value="UniProtKB-KW"/>
</dbReference>
<dbReference type="CDD" id="cd00165">
    <property type="entry name" value="S4"/>
    <property type="match status" value="1"/>
</dbReference>
<keyword evidence="9" id="KW-1185">Reference proteome</keyword>
<proteinExistence type="inferred from homology"/>
<dbReference type="OMA" id="ANCYEEY"/>
<evidence type="ECO:0000256" key="1">
    <source>
        <dbReference type="ARBA" id="ARBA00007476"/>
    </source>
</evidence>
<dbReference type="InterPro" id="IPR007685">
    <property type="entry name" value="RelA_SpoT"/>
</dbReference>
<dbReference type="InterPro" id="IPR043519">
    <property type="entry name" value="NT_sf"/>
</dbReference>